<name>A0A917HU71_9BACT</name>
<accession>A0A917HU71</accession>
<proteinExistence type="predicted"/>
<dbReference type="EMBL" id="BMGT01000005">
    <property type="protein sequence ID" value="GGG89190.1"/>
    <property type="molecule type" value="Genomic_DNA"/>
</dbReference>
<evidence type="ECO:0000259" key="2">
    <source>
        <dbReference type="Pfam" id="PF12704"/>
    </source>
</evidence>
<reference evidence="3" key="2">
    <citation type="submission" date="2020-09" db="EMBL/GenBank/DDBJ databases">
        <authorList>
            <person name="Sun Q."/>
            <person name="Zhou Y."/>
        </authorList>
    </citation>
    <scope>NUCLEOTIDE SEQUENCE</scope>
    <source>
        <strain evidence="3">CGMCC 1.12997</strain>
    </source>
</reference>
<reference evidence="3" key="1">
    <citation type="journal article" date="2014" name="Int. J. Syst. Evol. Microbiol.">
        <title>Complete genome sequence of Corynebacterium casei LMG S-19264T (=DSM 44701T), isolated from a smear-ripened cheese.</title>
        <authorList>
            <consortium name="US DOE Joint Genome Institute (JGI-PGF)"/>
            <person name="Walter F."/>
            <person name="Albersmeier A."/>
            <person name="Kalinowski J."/>
            <person name="Ruckert C."/>
        </authorList>
    </citation>
    <scope>NUCLEOTIDE SEQUENCE</scope>
    <source>
        <strain evidence="3">CGMCC 1.12997</strain>
    </source>
</reference>
<dbReference type="Pfam" id="PF12704">
    <property type="entry name" value="MacB_PCD"/>
    <property type="match status" value="1"/>
</dbReference>
<sequence length="288" mass="31102">MWQWPTLESIWADIRYAMRQLSRSPAFAATAIFVLAIGIGANTGIFTLMHALLLKSLPIPDPDSLVRISVNGDSPDPGANGMPLNLFLMQSLQRQAKSFSGIFGWSSSDVVLTENGVSRIYPGAIVSGNTFQVLGLAPAEGRFLMPADDQTGGGTDGWAIVLSHRFWVQHYHEDSSVIGKQITLSGQSVTVVGIAPSGFDGVLVGTNPDFYMPLAFEPLVHGKESLLHSTGSLWLTAWGRLKPGISQANALAEMSHLFEAVMRETAPSMRSRLVQNHARFVVVLGRTG</sequence>
<gene>
    <name evidence="3" type="ORF">GCM10011585_36710</name>
</gene>
<evidence type="ECO:0000313" key="4">
    <source>
        <dbReference type="Proteomes" id="UP000647241"/>
    </source>
</evidence>
<dbReference type="AlphaFoldDB" id="A0A917HU71"/>
<protein>
    <recommendedName>
        <fullName evidence="2">MacB-like periplasmic core domain-containing protein</fullName>
    </recommendedName>
</protein>
<evidence type="ECO:0000256" key="1">
    <source>
        <dbReference type="SAM" id="Phobius"/>
    </source>
</evidence>
<comment type="caution">
    <text evidence="3">The sequence shown here is derived from an EMBL/GenBank/DDBJ whole genome shotgun (WGS) entry which is preliminary data.</text>
</comment>
<keyword evidence="1" id="KW-1133">Transmembrane helix</keyword>
<feature type="transmembrane region" description="Helical" evidence="1">
    <location>
        <begin position="26"/>
        <end position="53"/>
    </location>
</feature>
<evidence type="ECO:0000313" key="3">
    <source>
        <dbReference type="EMBL" id="GGG89190.1"/>
    </source>
</evidence>
<dbReference type="InterPro" id="IPR025857">
    <property type="entry name" value="MacB_PCD"/>
</dbReference>
<keyword evidence="4" id="KW-1185">Reference proteome</keyword>
<dbReference type="Proteomes" id="UP000647241">
    <property type="component" value="Unassembled WGS sequence"/>
</dbReference>
<feature type="domain" description="MacB-like periplasmic core" evidence="2">
    <location>
        <begin position="29"/>
        <end position="255"/>
    </location>
</feature>
<keyword evidence="1" id="KW-0812">Transmembrane</keyword>
<organism evidence="3 4">
    <name type="scientific">Edaphobacter dinghuensis</name>
    <dbReference type="NCBI Taxonomy" id="1560005"/>
    <lineage>
        <taxon>Bacteria</taxon>
        <taxon>Pseudomonadati</taxon>
        <taxon>Acidobacteriota</taxon>
        <taxon>Terriglobia</taxon>
        <taxon>Terriglobales</taxon>
        <taxon>Acidobacteriaceae</taxon>
        <taxon>Edaphobacter</taxon>
    </lineage>
</organism>
<keyword evidence="1" id="KW-0472">Membrane</keyword>